<organism evidence="3 4">
    <name type="scientific">Paenibacillus soyae</name>
    <dbReference type="NCBI Taxonomy" id="2969249"/>
    <lineage>
        <taxon>Bacteria</taxon>
        <taxon>Bacillati</taxon>
        <taxon>Bacillota</taxon>
        <taxon>Bacilli</taxon>
        <taxon>Bacillales</taxon>
        <taxon>Paenibacillaceae</taxon>
        <taxon>Paenibacillus</taxon>
    </lineage>
</organism>
<keyword evidence="2" id="KW-0732">Signal</keyword>
<evidence type="ECO:0000313" key="3">
    <source>
        <dbReference type="EMBL" id="MCR2804591.1"/>
    </source>
</evidence>
<accession>A0A9X2S8Z0</accession>
<comment type="caution">
    <text evidence="3">The sequence shown here is derived from an EMBL/GenBank/DDBJ whole genome shotgun (WGS) entry which is preliminary data.</text>
</comment>
<dbReference type="EMBL" id="JANIPJ010000007">
    <property type="protein sequence ID" value="MCR2804591.1"/>
    <property type="molecule type" value="Genomic_DNA"/>
</dbReference>
<evidence type="ECO:0000256" key="1">
    <source>
        <dbReference type="SAM" id="MobiDB-lite"/>
    </source>
</evidence>
<proteinExistence type="predicted"/>
<feature type="chain" id="PRO_5040735010" evidence="2">
    <location>
        <begin position="21"/>
        <end position="212"/>
    </location>
</feature>
<feature type="signal peptide" evidence="2">
    <location>
        <begin position="1"/>
        <end position="20"/>
    </location>
</feature>
<dbReference type="AlphaFoldDB" id="A0A9X2S8Z0"/>
<evidence type="ECO:0000256" key="2">
    <source>
        <dbReference type="SAM" id="SignalP"/>
    </source>
</evidence>
<dbReference type="PROSITE" id="PS51257">
    <property type="entry name" value="PROKAR_LIPOPROTEIN"/>
    <property type="match status" value="1"/>
</dbReference>
<protein>
    <submittedName>
        <fullName evidence="3">DUF4358 domain-containing protein</fullName>
    </submittedName>
</protein>
<feature type="compositionally biased region" description="Polar residues" evidence="1">
    <location>
        <begin position="33"/>
        <end position="55"/>
    </location>
</feature>
<reference evidence="3" key="1">
    <citation type="submission" date="2022-08" db="EMBL/GenBank/DDBJ databases">
        <title>The genomic sequence of strain Paenibacillus sp. SCIV0701.</title>
        <authorList>
            <person name="Zhao H."/>
        </authorList>
    </citation>
    <scope>NUCLEOTIDE SEQUENCE</scope>
    <source>
        <strain evidence="3">SCIV0701</strain>
    </source>
</reference>
<gene>
    <name evidence="3" type="ORF">NQZ67_11955</name>
</gene>
<name>A0A9X2S8Z0_9BACL</name>
<keyword evidence="4" id="KW-1185">Reference proteome</keyword>
<dbReference type="RefSeq" id="WP_257445719.1">
    <property type="nucleotide sequence ID" value="NZ_JANIPJ010000007.1"/>
</dbReference>
<evidence type="ECO:0000313" key="4">
    <source>
        <dbReference type="Proteomes" id="UP001141950"/>
    </source>
</evidence>
<feature type="region of interest" description="Disordered" evidence="1">
    <location>
        <begin position="25"/>
        <end position="85"/>
    </location>
</feature>
<dbReference type="Pfam" id="PF14270">
    <property type="entry name" value="DUF4358"/>
    <property type="match status" value="1"/>
</dbReference>
<dbReference type="InterPro" id="IPR025648">
    <property type="entry name" value="DUF4358"/>
</dbReference>
<dbReference type="Proteomes" id="UP001141950">
    <property type="component" value="Unassembled WGS sequence"/>
</dbReference>
<sequence length="212" mass="22607">MMKKRVLHALLIAAMGIALAACGADNEKPGTDTGANQNSSSGGQTDTGNGGNEPSPTDEPDTGSNTNAGGKDPAETDNGGGGAEAGSTEAIVEAILSKVEQPSFMPVEGDMVKDMYHFDPTLLEQYTIMTPLMNVKTNEIAVLKVKDVKDIPVVEEGVKQRAADVQKMFETYLQDQYENAKNYKLVTKGSYVLFVISESADQIIDEFEALVP</sequence>